<evidence type="ECO:0000259" key="1">
    <source>
        <dbReference type="Pfam" id="PF07944"/>
    </source>
</evidence>
<dbReference type="InterPro" id="IPR049046">
    <property type="entry name" value="Beta-AFase-like_GH127_middle"/>
</dbReference>
<dbReference type="Pfam" id="PF07944">
    <property type="entry name" value="Beta-AFase-like_GH127_cat"/>
    <property type="match status" value="1"/>
</dbReference>
<dbReference type="GO" id="GO:0005975">
    <property type="term" value="P:carbohydrate metabolic process"/>
    <property type="evidence" value="ECO:0007669"/>
    <property type="project" value="InterPro"/>
</dbReference>
<protein>
    <recommendedName>
        <fullName evidence="5">Glycosyl hydrolase</fullName>
    </recommendedName>
</protein>
<dbReference type="EMBL" id="CP023406">
    <property type="protein sequence ID" value="ATD66605.1"/>
    <property type="molecule type" value="Genomic_DNA"/>
</dbReference>
<dbReference type="AlphaFoldDB" id="A0A290XBS5"/>
<reference evidence="4" key="1">
    <citation type="submission" date="2017-09" db="EMBL/GenBank/DDBJ databases">
        <title>Luteimonas liuhanmingii sp.nov., isolated from the intestinal contents of Tibetan Plateau Pika in Yushu, Qinghai Province, China.</title>
        <authorList>
            <person name="Gui Z."/>
        </authorList>
    </citation>
    <scope>NUCLEOTIDE SEQUENCE [LARGE SCALE GENOMIC DNA]</scope>
    <source>
        <strain evidence="4">100111</strain>
    </source>
</reference>
<dbReference type="KEGG" id="lum:CNR27_03350"/>
<dbReference type="InterPro" id="IPR012878">
    <property type="entry name" value="Beta-AFase-like_GH127_cat"/>
</dbReference>
<proteinExistence type="predicted"/>
<dbReference type="Proteomes" id="UP000218968">
    <property type="component" value="Chromosome"/>
</dbReference>
<name>A0A290XBS5_9GAMM</name>
<feature type="domain" description="Non-reducing end beta-L-arabinofuranosidase-like GH127 middle" evidence="2">
    <location>
        <begin position="413"/>
        <end position="507"/>
    </location>
</feature>
<dbReference type="OrthoDB" id="9757939at2"/>
<dbReference type="Pfam" id="PF20736">
    <property type="entry name" value="Glyco_hydro127M"/>
    <property type="match status" value="1"/>
</dbReference>
<dbReference type="InterPro" id="IPR008928">
    <property type="entry name" value="6-hairpin_glycosidase_sf"/>
</dbReference>
<gene>
    <name evidence="3" type="ORF">CNR27_03350</name>
</gene>
<dbReference type="PANTHER" id="PTHR43465">
    <property type="entry name" value="DUF1680 DOMAIN PROTEIN (AFU_ORTHOLOGUE AFUA_1G08910)"/>
    <property type="match status" value="1"/>
</dbReference>
<feature type="domain" description="Non-reducing end beta-L-arabinofuranosidase-like GH127 catalytic" evidence="1">
    <location>
        <begin position="62"/>
        <end position="400"/>
    </location>
</feature>
<evidence type="ECO:0000313" key="3">
    <source>
        <dbReference type="EMBL" id="ATD66605.1"/>
    </source>
</evidence>
<evidence type="ECO:0000313" key="4">
    <source>
        <dbReference type="Proteomes" id="UP000218968"/>
    </source>
</evidence>
<accession>A0A290XBS5</accession>
<evidence type="ECO:0008006" key="5">
    <source>
        <dbReference type="Google" id="ProtNLM"/>
    </source>
</evidence>
<dbReference type="SUPFAM" id="SSF48208">
    <property type="entry name" value="Six-hairpin glycosidases"/>
    <property type="match status" value="1"/>
</dbReference>
<dbReference type="PANTHER" id="PTHR43465:SF2">
    <property type="entry name" value="DUF1680 DOMAIN PROTEIN (AFU_ORTHOLOGUE AFUA_1G08910)"/>
    <property type="match status" value="1"/>
</dbReference>
<sequence length="636" mass="69391">MSAPAGPSTRDVQRPPAPSQVRLGGLLGEALEANRRGRLSTFVTGPDSPAIAIFDPAHRAHNDEGDWYGEHAGKWLSAAAKAAARSGDAILEAHLRAVVGYLADVQDADGYLGTYAPARRFMVAQPPKPESWNGEPALRTWDVWTHSYLLLGLLDVHRAFPDSGALEAARRIGALCFRTFCIDGIDITSVGNHHGMSATVLLDPVMDLHALTGDADLLDLARRIVEQMEANPRLALVERALEGADPSEIATGKAYQLCWNLVGLAKLARVSGDPRHRQVLDAQWQAIAAHHLSLGGGPFGGIGHRSREVFNPAFVFDPQAYVETCSILAWLQLNRELMAITGDARHAEEIERTAYNDLLGAQAPNGEDWCYYSYANGRRIHTNYWRCCKSSGAMAIEELQGIAWAERDDGPVVNLLGPGEATFARADAGRVHIVQATRYPFDGAVRFELDVEREATFALRIRVPAWAQDAALKVNGVAFTGALVPGDYACIARSWRSGDVVTLDLPMSPRVHRRSYSNIQVSRAPDGSPVRQQVLNYRWIALGRGPLAYATGLVDGYKTAEIVRLPDDDARIRIDTLPPQSDDSAPGLRLHFDDRPAIDFAPYYGIGARADRIWRLTWLGLAPVDDGADPEDCGAL</sequence>
<dbReference type="InterPro" id="IPR049174">
    <property type="entry name" value="Beta-AFase-like"/>
</dbReference>
<organism evidence="3 4">
    <name type="scientific">Luteimonas chenhongjianii</name>
    <dbReference type="NCBI Taxonomy" id="2006110"/>
    <lineage>
        <taxon>Bacteria</taxon>
        <taxon>Pseudomonadati</taxon>
        <taxon>Pseudomonadota</taxon>
        <taxon>Gammaproteobacteria</taxon>
        <taxon>Lysobacterales</taxon>
        <taxon>Lysobacteraceae</taxon>
        <taxon>Luteimonas</taxon>
    </lineage>
</organism>
<evidence type="ECO:0000259" key="2">
    <source>
        <dbReference type="Pfam" id="PF20736"/>
    </source>
</evidence>
<dbReference type="RefSeq" id="WP_096296933.1">
    <property type="nucleotide sequence ID" value="NZ_CP023406.1"/>
</dbReference>
<keyword evidence="4" id="KW-1185">Reference proteome</keyword>